<dbReference type="Proteomes" id="UP001314170">
    <property type="component" value="Unassembled WGS sequence"/>
</dbReference>
<keyword evidence="2" id="KW-1185">Reference proteome</keyword>
<name>A0AAV1RJG8_9ROSI</name>
<reference evidence="1 2" key="1">
    <citation type="submission" date="2024-01" db="EMBL/GenBank/DDBJ databases">
        <authorList>
            <person name="Waweru B."/>
        </authorList>
    </citation>
    <scope>NUCLEOTIDE SEQUENCE [LARGE SCALE GENOMIC DNA]</scope>
</reference>
<gene>
    <name evidence="1" type="ORF">DCAF_LOCUS11821</name>
</gene>
<evidence type="ECO:0000313" key="1">
    <source>
        <dbReference type="EMBL" id="CAK7336799.1"/>
    </source>
</evidence>
<sequence>MKIELSVWIGLMQVFHDCISDYERFDLGFEGYKFSWPRIRSDYASLLISWGNGDRSQGVRRVPFILRSFIWVDNKECEEVIQSTWESLGENLNLSDNRGKISACKKDLTSWNNQKFGNITYQIRMLRAKIGPLQMVQQTDDIISNKRLVKMKWTC</sequence>
<comment type="caution">
    <text evidence="1">The sequence shown here is derived from an EMBL/GenBank/DDBJ whole genome shotgun (WGS) entry which is preliminary data.</text>
</comment>
<accession>A0AAV1RJG8</accession>
<evidence type="ECO:0000313" key="2">
    <source>
        <dbReference type="Proteomes" id="UP001314170"/>
    </source>
</evidence>
<organism evidence="1 2">
    <name type="scientific">Dovyalis caffra</name>
    <dbReference type="NCBI Taxonomy" id="77055"/>
    <lineage>
        <taxon>Eukaryota</taxon>
        <taxon>Viridiplantae</taxon>
        <taxon>Streptophyta</taxon>
        <taxon>Embryophyta</taxon>
        <taxon>Tracheophyta</taxon>
        <taxon>Spermatophyta</taxon>
        <taxon>Magnoliopsida</taxon>
        <taxon>eudicotyledons</taxon>
        <taxon>Gunneridae</taxon>
        <taxon>Pentapetalae</taxon>
        <taxon>rosids</taxon>
        <taxon>fabids</taxon>
        <taxon>Malpighiales</taxon>
        <taxon>Salicaceae</taxon>
        <taxon>Flacourtieae</taxon>
        <taxon>Dovyalis</taxon>
    </lineage>
</organism>
<proteinExistence type="predicted"/>
<protein>
    <submittedName>
        <fullName evidence="1">Uncharacterized protein</fullName>
    </submittedName>
</protein>
<dbReference type="EMBL" id="CAWUPB010001009">
    <property type="protein sequence ID" value="CAK7336799.1"/>
    <property type="molecule type" value="Genomic_DNA"/>
</dbReference>
<dbReference type="AlphaFoldDB" id="A0AAV1RJG8"/>